<sequence length="139" mass="16065">MKFLKNGRVAIITRGRYAGKKVVIVKVMDDGSKSHPFGHALVAGMERYPSKVTRSMSKKRTAKRSKVKPFIKIVNYNHLMPTRYTIDLETLRGVISQDTFKEPSQREEAKKTIKKAFEERHQAGKNKWFFTRFSAPNAY</sequence>
<dbReference type="SUPFAM" id="SSF50104">
    <property type="entry name" value="Translation proteins SH3-like domain"/>
    <property type="match status" value="1"/>
</dbReference>
<dbReference type="Proteomes" id="UP001412239">
    <property type="component" value="Unassembled WGS sequence"/>
</dbReference>
<accession>A0A292Q9I5</accession>
<dbReference type="InterPro" id="IPR008991">
    <property type="entry name" value="Translation_prot_SH3-like_sf"/>
</dbReference>
<organism evidence="5 6">
    <name type="scientific">Tuber aestivum</name>
    <name type="common">summer truffle</name>
    <dbReference type="NCBI Taxonomy" id="59557"/>
    <lineage>
        <taxon>Eukaryota</taxon>
        <taxon>Fungi</taxon>
        <taxon>Dikarya</taxon>
        <taxon>Ascomycota</taxon>
        <taxon>Pezizomycotina</taxon>
        <taxon>Pezizomycetes</taxon>
        <taxon>Pezizales</taxon>
        <taxon>Tuberaceae</taxon>
        <taxon>Tuber</taxon>
    </lineage>
</organism>
<dbReference type="InterPro" id="IPR005824">
    <property type="entry name" value="KOW"/>
</dbReference>
<evidence type="ECO:0000313" key="6">
    <source>
        <dbReference type="Proteomes" id="UP001412239"/>
    </source>
</evidence>
<dbReference type="PANTHER" id="PTHR10497">
    <property type="entry name" value="60S RIBOSOMAL PROTEIN L27"/>
    <property type="match status" value="1"/>
</dbReference>
<dbReference type="GO" id="GO:0003735">
    <property type="term" value="F:structural constituent of ribosome"/>
    <property type="evidence" value="ECO:0007669"/>
    <property type="project" value="InterPro"/>
</dbReference>
<dbReference type="Pfam" id="PF00467">
    <property type="entry name" value="KOW"/>
    <property type="match status" value="1"/>
</dbReference>
<dbReference type="FunFam" id="2.30.30.770:FF:000001">
    <property type="entry name" value="60S ribosomal protein L27"/>
    <property type="match status" value="1"/>
</dbReference>
<dbReference type="GO" id="GO:1990904">
    <property type="term" value="C:ribonucleoprotein complex"/>
    <property type="evidence" value="ECO:0007669"/>
    <property type="project" value="UniProtKB-KW"/>
</dbReference>
<dbReference type="EMBL" id="LN890945">
    <property type="protein sequence ID" value="CUS15598.1"/>
    <property type="molecule type" value="Genomic_DNA"/>
</dbReference>
<dbReference type="Pfam" id="PF01777">
    <property type="entry name" value="Ribosomal_L27e"/>
    <property type="match status" value="1"/>
</dbReference>
<proteinExistence type="inferred from homology"/>
<dbReference type="InterPro" id="IPR038655">
    <property type="entry name" value="Ribosomal_eL27_sf"/>
</dbReference>
<evidence type="ECO:0000256" key="2">
    <source>
        <dbReference type="ARBA" id="ARBA00022980"/>
    </source>
</evidence>
<dbReference type="Gene3D" id="2.30.30.770">
    <property type="match status" value="1"/>
</dbReference>
<reference evidence="5" key="1">
    <citation type="submission" date="2015-10" db="EMBL/GenBank/DDBJ databases">
        <authorList>
            <person name="Regsiter A."/>
            <person name="william w."/>
        </authorList>
    </citation>
    <scope>NUCLEOTIDE SEQUENCE</scope>
    <source>
        <strain evidence="5">Montdore</strain>
    </source>
</reference>
<keyword evidence="2" id="KW-0689">Ribosomal protein</keyword>
<dbReference type="GO" id="GO:0006412">
    <property type="term" value="P:translation"/>
    <property type="evidence" value="ECO:0007669"/>
    <property type="project" value="InterPro"/>
</dbReference>
<evidence type="ECO:0000259" key="4">
    <source>
        <dbReference type="Pfam" id="PF00467"/>
    </source>
</evidence>
<dbReference type="GO" id="GO:0005840">
    <property type="term" value="C:ribosome"/>
    <property type="evidence" value="ECO:0007669"/>
    <property type="project" value="UniProtKB-KW"/>
</dbReference>
<keyword evidence="3" id="KW-0687">Ribonucleoprotein</keyword>
<feature type="domain" description="KOW" evidence="4">
    <location>
        <begin position="7"/>
        <end position="31"/>
    </location>
</feature>
<evidence type="ECO:0000313" key="5">
    <source>
        <dbReference type="EMBL" id="CUS15598.1"/>
    </source>
</evidence>
<name>A0A292Q9I5_9PEZI</name>
<dbReference type="InterPro" id="IPR041991">
    <property type="entry name" value="Ribosomal_eL27_KOW"/>
</dbReference>
<dbReference type="CDD" id="cd06090">
    <property type="entry name" value="KOW_RPL27"/>
    <property type="match status" value="1"/>
</dbReference>
<gene>
    <name evidence="5" type="ORF">GSTUAT00000301001</name>
</gene>
<dbReference type="AlphaFoldDB" id="A0A292Q9I5"/>
<comment type="similarity">
    <text evidence="1">Belongs to the eukaryotic ribosomal protein eL27 family.</text>
</comment>
<keyword evidence="6" id="KW-1185">Reference proteome</keyword>
<protein>
    <recommendedName>
        <fullName evidence="4">KOW domain-containing protein</fullName>
    </recommendedName>
</protein>
<evidence type="ECO:0000256" key="3">
    <source>
        <dbReference type="ARBA" id="ARBA00023274"/>
    </source>
</evidence>
<evidence type="ECO:0000256" key="1">
    <source>
        <dbReference type="ARBA" id="ARBA00009124"/>
    </source>
</evidence>
<dbReference type="InterPro" id="IPR001141">
    <property type="entry name" value="Ribosomal_eL27"/>
</dbReference>